<protein>
    <submittedName>
        <fullName evidence="1">Uncharacterized protein</fullName>
    </submittedName>
</protein>
<evidence type="ECO:0000313" key="2">
    <source>
        <dbReference type="Proteomes" id="UP001207742"/>
    </source>
</evidence>
<gene>
    <name evidence="1" type="ORF">OL497_20755</name>
</gene>
<comment type="caution">
    <text evidence="1">The sequence shown here is derived from an EMBL/GenBank/DDBJ whole genome shotgun (WGS) entry which is preliminary data.</text>
</comment>
<sequence>MKRKLLLIVLLLPITVNGFSQSILLPYFGKIKTKDLCGDNCLPRLGQYNSYMDNLPFDGDITTALGVVFKEYRDPMFCELARPTESDIYPINEHPFTAHIEDTTKSSYKIKVTADIMELMRNIVKIDSVLKIDVNLVLGEAVQRRIRQDISLDFHTIGLKNAFIMKYKNMCISNIKSKEKSKGNWYYALGISYVSLSGTTTVNIIRDVLDKIELNAGYKSLSAAAKFEYDKAKAQLLSGSFKVCPIIIAVSYSKA</sequence>
<dbReference type="EMBL" id="JAPDNS010000002">
    <property type="protein sequence ID" value="MCW3486344.1"/>
    <property type="molecule type" value="Genomic_DNA"/>
</dbReference>
<proteinExistence type="predicted"/>
<name>A0ABT3IQV8_9BACT</name>
<evidence type="ECO:0000313" key="1">
    <source>
        <dbReference type="EMBL" id="MCW3486344.1"/>
    </source>
</evidence>
<reference evidence="1 2" key="1">
    <citation type="submission" date="2022-10" db="EMBL/GenBank/DDBJ databases">
        <title>Chitinophaga nivalis PC15 sp. nov., isolated from Pyeongchang county, South Korea.</title>
        <authorList>
            <person name="Trinh H.N."/>
        </authorList>
    </citation>
    <scope>NUCLEOTIDE SEQUENCE [LARGE SCALE GENOMIC DNA]</scope>
    <source>
        <strain evidence="1 2">PC14</strain>
    </source>
</reference>
<accession>A0ABT3IQV8</accession>
<dbReference type="Proteomes" id="UP001207742">
    <property type="component" value="Unassembled WGS sequence"/>
</dbReference>
<organism evidence="1 2">
    <name type="scientific">Chitinophaga nivalis</name>
    <dbReference type="NCBI Taxonomy" id="2991709"/>
    <lineage>
        <taxon>Bacteria</taxon>
        <taxon>Pseudomonadati</taxon>
        <taxon>Bacteroidota</taxon>
        <taxon>Chitinophagia</taxon>
        <taxon>Chitinophagales</taxon>
        <taxon>Chitinophagaceae</taxon>
        <taxon>Chitinophaga</taxon>
    </lineage>
</organism>
<keyword evidence="2" id="KW-1185">Reference proteome</keyword>
<dbReference type="RefSeq" id="WP_264733160.1">
    <property type="nucleotide sequence ID" value="NZ_JAPDNR010000001.1"/>
</dbReference>